<feature type="compositionally biased region" description="Polar residues" evidence="1">
    <location>
        <begin position="167"/>
        <end position="178"/>
    </location>
</feature>
<protein>
    <submittedName>
        <fullName evidence="4">Uncharacterized protein</fullName>
    </submittedName>
</protein>
<dbReference type="RefSeq" id="WP_106540923.1">
    <property type="nucleotide sequence ID" value="NZ_BLAU01000001.1"/>
</dbReference>
<keyword evidence="6" id="KW-1185">Reference proteome</keyword>
<dbReference type="Proteomes" id="UP000240621">
    <property type="component" value="Unassembled WGS sequence"/>
</dbReference>
<evidence type="ECO:0000313" key="6">
    <source>
        <dbReference type="Proteomes" id="UP000396862"/>
    </source>
</evidence>
<reference evidence="3 6" key="2">
    <citation type="submission" date="2019-10" db="EMBL/GenBank/DDBJ databases">
        <title>Prolixibacter strains distinguished by the presence of nitrate reductase genes were adept at nitrate-dependent anaerobic corrosion of metallic iron and carbon steel.</title>
        <authorList>
            <person name="Iino T."/>
            <person name="Shono N."/>
            <person name="Ito K."/>
            <person name="Nakamura R."/>
            <person name="Sueoka K."/>
            <person name="Harayama S."/>
            <person name="Ohkuma M."/>
        </authorList>
    </citation>
    <scope>NUCLEOTIDE SEQUENCE [LARGE SCALE GENOMIC DNA]</scope>
    <source>
        <strain evidence="3 6">MIC1-1</strain>
    </source>
</reference>
<keyword evidence="2" id="KW-1133">Transmembrane helix</keyword>
<accession>A0A2P8CH51</accession>
<feature type="compositionally biased region" description="Basic and acidic residues" evidence="1">
    <location>
        <begin position="185"/>
        <end position="203"/>
    </location>
</feature>
<dbReference type="OrthoDB" id="663559at2"/>
<evidence type="ECO:0000313" key="3">
    <source>
        <dbReference type="EMBL" id="GET20493.1"/>
    </source>
</evidence>
<dbReference type="AlphaFoldDB" id="A0A2P8CH51"/>
<evidence type="ECO:0000313" key="5">
    <source>
        <dbReference type="Proteomes" id="UP000240621"/>
    </source>
</evidence>
<proteinExistence type="predicted"/>
<organism evidence="4 5">
    <name type="scientific">Prolixibacter denitrificans</name>
    <dbReference type="NCBI Taxonomy" id="1541063"/>
    <lineage>
        <taxon>Bacteria</taxon>
        <taxon>Pseudomonadati</taxon>
        <taxon>Bacteroidota</taxon>
        <taxon>Bacteroidia</taxon>
        <taxon>Marinilabiliales</taxon>
        <taxon>Prolixibacteraceae</taxon>
        <taxon>Prolixibacter</taxon>
    </lineage>
</organism>
<feature type="transmembrane region" description="Helical" evidence="2">
    <location>
        <begin position="137"/>
        <end position="157"/>
    </location>
</feature>
<comment type="caution">
    <text evidence="4">The sequence shown here is derived from an EMBL/GenBank/DDBJ whole genome shotgun (WGS) entry which is preliminary data.</text>
</comment>
<dbReference type="Proteomes" id="UP000396862">
    <property type="component" value="Unassembled WGS sequence"/>
</dbReference>
<reference evidence="4 5" key="1">
    <citation type="submission" date="2018-03" db="EMBL/GenBank/DDBJ databases">
        <title>Genomic Encyclopedia of Archaeal and Bacterial Type Strains, Phase II (KMG-II): from individual species to whole genera.</title>
        <authorList>
            <person name="Goeker M."/>
        </authorList>
    </citation>
    <scope>NUCLEOTIDE SEQUENCE [LARGE SCALE GENOMIC DNA]</scope>
    <source>
        <strain evidence="4 5">DSM 27267</strain>
    </source>
</reference>
<dbReference type="EMBL" id="BLAU01000001">
    <property type="protein sequence ID" value="GET20493.1"/>
    <property type="molecule type" value="Genomic_DNA"/>
</dbReference>
<feature type="region of interest" description="Disordered" evidence="1">
    <location>
        <begin position="167"/>
        <end position="203"/>
    </location>
</feature>
<dbReference type="EMBL" id="PYGC01000002">
    <property type="protein sequence ID" value="PSK84317.1"/>
    <property type="molecule type" value="Genomic_DNA"/>
</dbReference>
<evidence type="ECO:0000256" key="2">
    <source>
        <dbReference type="SAM" id="Phobius"/>
    </source>
</evidence>
<keyword evidence="2" id="KW-0472">Membrane</keyword>
<evidence type="ECO:0000256" key="1">
    <source>
        <dbReference type="SAM" id="MobiDB-lite"/>
    </source>
</evidence>
<gene>
    <name evidence="4" type="ORF">CLV93_102102</name>
    <name evidence="3" type="ORF">JCM18694_07390</name>
</gene>
<name>A0A2P8CH51_9BACT</name>
<keyword evidence="2" id="KW-0812">Transmembrane</keyword>
<sequence>MNITTENYEEFVLDYLEGNLEPETRKELEAFFAEHPRLAPDEEGISSLVLLPEELSMGGKKSLHKSLFDTPEGLENAAIALSEDDLSEEEAAAFQTWLKNHPEAEETVNAFGRLKLQPDSATVFPVKAKLKRKTRVLPIWWSVAAAAVLALGIFLFYPEKDAPVQQQMTPQVAETSVPDTPVESAPDKGEVKASDKAGPSPKEKIVREKPVQVAEILPAKAKVTPQKEEHPEPVRIAMNIPEPMKAKVIRFDVQPEKVVMVLDYQDTEKALADEVPVEDLLDRRLARSLHSDDRELLSPDNIALGGLQLIARASGDRLVGKRNNDGEIKAISFHSRLLSFSLPVNKNR</sequence>
<evidence type="ECO:0000313" key="4">
    <source>
        <dbReference type="EMBL" id="PSK84317.1"/>
    </source>
</evidence>